<dbReference type="InterPro" id="IPR050509">
    <property type="entry name" value="CoA-transferase_III"/>
</dbReference>
<dbReference type="EMBL" id="AP027452">
    <property type="protein sequence ID" value="BDY32918.1"/>
    <property type="molecule type" value="Genomic_DNA"/>
</dbReference>
<dbReference type="PANTHER" id="PTHR48228">
    <property type="entry name" value="SUCCINYL-COA--D-CITRAMALATE COA-TRANSFERASE"/>
    <property type="match status" value="1"/>
</dbReference>
<organism evidence="1 2">
    <name type="scientific">Mycolicibacterium mageritense</name>
    <name type="common">Mycobacterium mageritense</name>
    <dbReference type="NCBI Taxonomy" id="53462"/>
    <lineage>
        <taxon>Bacteria</taxon>
        <taxon>Bacillati</taxon>
        <taxon>Actinomycetota</taxon>
        <taxon>Actinomycetes</taxon>
        <taxon>Mycobacteriales</taxon>
        <taxon>Mycobacteriaceae</taxon>
        <taxon>Mycolicibacterium</taxon>
    </lineage>
</organism>
<name>A0AAI8U1W1_MYCME</name>
<gene>
    <name evidence="1" type="primary">dddD</name>
    <name evidence="1" type="ORF">hbim_06890</name>
</gene>
<dbReference type="Proteomes" id="UP001241092">
    <property type="component" value="Chromosome"/>
</dbReference>
<proteinExistence type="predicted"/>
<dbReference type="InterPro" id="IPR023606">
    <property type="entry name" value="CoA-Trfase_III_dom_1_sf"/>
</dbReference>
<reference evidence="1" key="1">
    <citation type="submission" date="2023-03" db="EMBL/GenBank/DDBJ databases">
        <title>Draft genome sequence of a Mycolicibacterium mageritense strain H4_3_1 isolated from a hybrid biological-inorganic system reactor.</title>
        <authorList>
            <person name="Feng X."/>
            <person name="Kazama D."/>
            <person name="Sato K."/>
            <person name="Kobayashi H."/>
        </authorList>
    </citation>
    <scope>NUCLEOTIDE SEQUENCE</scope>
    <source>
        <strain evidence="1">H4_3_1</strain>
    </source>
</reference>
<dbReference type="SUPFAM" id="SSF89796">
    <property type="entry name" value="CoA-transferase family III (CaiB/BaiF)"/>
    <property type="match status" value="2"/>
</dbReference>
<dbReference type="RefSeq" id="WP_276823072.1">
    <property type="nucleotide sequence ID" value="NZ_AP027452.1"/>
</dbReference>
<sequence length="836" mass="91419">MTGDSRSIQPLSGFRVIDFGQYIAGPATAMILCDLGADVIRVDPPGGPRWDSPATSTLNRGKRSIVLNLKDPGDQAVARRLVDSADVVVENFRPGVMDHLGLGADLVRAADPRLVYLSMPGFSSLDPRRALPGWEGIVLSATGGYTDMGLNRVLMGINPSYTPLPLASAYAAALGALAVSVALYDRESSGVGDHIEVPLTDAVLEGLAYNSLRVDGLQDRYLSQRELEIERRRRCGEPMDLGYEQLQELLDPFYRSFRCADGRMFYHCCPAHRTHATTALKQLGLWNDVKDEIPLHDPYTDQDQWPAGQDCTLLAYPLSAAWSRKLAEPMKAVFASRTSDEWEALYDNARIPGAAHRSSSEWMHSEHARAAALMVEVDDPRYGRLLRPGPVVWTEASAPILSQAPVPDADRAAIVESLDARKSHIPPERRGPSIPALRGVRILDLTNVIAGPTIGSTLARFGATVTKIDPTVPTFDPYHNIVVGLNANRGKRSALVDLKTPAGRQILDRLIENSDVVTFNGVTRQMRELGLEPVRIRAINPAIAIVRIDAYGGQRQGPRSEVPGYDDNVQACTGIMTRFGGAETPEEHAHLGTIDALAGFLGGAAAVIALLQQQRHGTSDVARVSLAAAGQFLQVPFMYDHPNRAPFDEPSGRAAKGERASYRCYPASDGWLFLAGRSDDLERLRTISEFAELPTEADDAELVEQLSAVFECKPVDHWCQVLDGTAFAVHRVEDIADLKQRNTVAESAGNIPLGRSSMLFIRHDEHPIGRWVDLAAPNSMRFDRLPIEIPTPAPRFGEHTIEILTCLGYDRAQIDELIETGVVADRWTPTGSYLPV</sequence>
<evidence type="ECO:0000313" key="2">
    <source>
        <dbReference type="Proteomes" id="UP001241092"/>
    </source>
</evidence>
<keyword evidence="1" id="KW-0808">Transferase</keyword>
<dbReference type="AlphaFoldDB" id="A0AAI8U1W1"/>
<dbReference type="Gene3D" id="3.40.50.10540">
    <property type="entry name" value="Crotonobetainyl-coa:carnitine coa-transferase, domain 1"/>
    <property type="match status" value="3"/>
</dbReference>
<evidence type="ECO:0000313" key="1">
    <source>
        <dbReference type="EMBL" id="BDY32918.1"/>
    </source>
</evidence>
<dbReference type="InterPro" id="IPR003673">
    <property type="entry name" value="CoA-Trfase_fam_III"/>
</dbReference>
<accession>A0AAI8U1W1</accession>
<dbReference type="EC" id="2.-.-.-" evidence="1"/>
<dbReference type="Pfam" id="PF02515">
    <property type="entry name" value="CoA_transf_3"/>
    <property type="match status" value="2"/>
</dbReference>
<protein>
    <submittedName>
        <fullName evidence="1">CoA-transferase/lyase DddD</fullName>
        <ecNumber evidence="1">2.-.-.-</ecNumber>
    </submittedName>
</protein>
<dbReference type="GO" id="GO:0016740">
    <property type="term" value="F:transferase activity"/>
    <property type="evidence" value="ECO:0007669"/>
    <property type="project" value="UniProtKB-KW"/>
</dbReference>
<dbReference type="PANTHER" id="PTHR48228:SF5">
    <property type="entry name" value="ALPHA-METHYLACYL-COA RACEMASE"/>
    <property type="match status" value="1"/>
</dbReference>